<gene>
    <name evidence="2" type="ORF">AKJ09_02020</name>
</gene>
<keyword evidence="1" id="KW-0732">Signal</keyword>
<dbReference type="Proteomes" id="UP000064967">
    <property type="component" value="Chromosome"/>
</dbReference>
<accession>A0A0K1PPQ0</accession>
<evidence type="ECO:0000313" key="2">
    <source>
        <dbReference type="EMBL" id="AKU95356.1"/>
    </source>
</evidence>
<evidence type="ECO:0008006" key="4">
    <source>
        <dbReference type="Google" id="ProtNLM"/>
    </source>
</evidence>
<organism evidence="2 3">
    <name type="scientific">Labilithrix luteola</name>
    <dbReference type="NCBI Taxonomy" id="1391654"/>
    <lineage>
        <taxon>Bacteria</taxon>
        <taxon>Pseudomonadati</taxon>
        <taxon>Myxococcota</taxon>
        <taxon>Polyangia</taxon>
        <taxon>Polyangiales</taxon>
        <taxon>Labilitrichaceae</taxon>
        <taxon>Labilithrix</taxon>
    </lineage>
</organism>
<evidence type="ECO:0000313" key="3">
    <source>
        <dbReference type="Proteomes" id="UP000064967"/>
    </source>
</evidence>
<name>A0A0K1PPQ0_9BACT</name>
<proteinExistence type="predicted"/>
<dbReference type="OrthoDB" id="5522171at2"/>
<dbReference type="AlphaFoldDB" id="A0A0K1PPQ0"/>
<dbReference type="RefSeq" id="WP_146646815.1">
    <property type="nucleotide sequence ID" value="NZ_CP012333.1"/>
</dbReference>
<dbReference type="EMBL" id="CP012333">
    <property type="protein sequence ID" value="AKU95356.1"/>
    <property type="molecule type" value="Genomic_DNA"/>
</dbReference>
<sequence length="195" mass="21017">MTLLLALVLLLTGSGCSATSKYMTPSPAGPASLAAAGDMATVVFIRPSGFAGSQRATVLDGQGRFLGDSLPESYFAVKVPPGEHVFISWAENTGALRATLAAGKVYFVEVSPKMGAFSARVHLLAITPRASSWKKLDEWIAESKAYVPDEVHGQAYLASRKNDVAERIRRANEALNKDYSRDELDERTLLPTDSR</sequence>
<keyword evidence="3" id="KW-1185">Reference proteome</keyword>
<protein>
    <recommendedName>
        <fullName evidence="4">DUF2846 domain-containing protein</fullName>
    </recommendedName>
</protein>
<dbReference type="KEGG" id="llu:AKJ09_02020"/>
<feature type="signal peptide" evidence="1">
    <location>
        <begin position="1"/>
        <end position="18"/>
    </location>
</feature>
<reference evidence="2 3" key="1">
    <citation type="submission" date="2015-08" db="EMBL/GenBank/DDBJ databases">
        <authorList>
            <person name="Babu N.S."/>
            <person name="Beckwith C.J."/>
            <person name="Beseler K.G."/>
            <person name="Brison A."/>
            <person name="Carone J.V."/>
            <person name="Caskin T.P."/>
            <person name="Diamond M."/>
            <person name="Durham M.E."/>
            <person name="Foxe J.M."/>
            <person name="Go M."/>
            <person name="Henderson B.A."/>
            <person name="Jones I.B."/>
            <person name="McGettigan J.A."/>
            <person name="Micheletti S.J."/>
            <person name="Nasrallah M.E."/>
            <person name="Ortiz D."/>
            <person name="Piller C.R."/>
            <person name="Privatt S.R."/>
            <person name="Schneider S.L."/>
            <person name="Sharp S."/>
            <person name="Smith T.C."/>
            <person name="Stanton J.D."/>
            <person name="Ullery H.E."/>
            <person name="Wilson R.J."/>
            <person name="Serrano M.G."/>
            <person name="Buck G."/>
            <person name="Lee V."/>
            <person name="Wang Y."/>
            <person name="Carvalho R."/>
            <person name="Voegtly L."/>
            <person name="Shi R."/>
            <person name="Duckworth R."/>
            <person name="Johnson A."/>
            <person name="Loviza R."/>
            <person name="Walstead R."/>
            <person name="Shah Z."/>
            <person name="Kiflezghi M."/>
            <person name="Wade K."/>
            <person name="Ball S.L."/>
            <person name="Bradley K.W."/>
            <person name="Asai D.J."/>
            <person name="Bowman C.A."/>
            <person name="Russell D.A."/>
            <person name="Pope W.H."/>
            <person name="Jacobs-Sera D."/>
            <person name="Hendrix R.W."/>
            <person name="Hatfull G.F."/>
        </authorList>
    </citation>
    <scope>NUCLEOTIDE SEQUENCE [LARGE SCALE GENOMIC DNA]</scope>
    <source>
        <strain evidence="2 3">DSM 27648</strain>
    </source>
</reference>
<feature type="chain" id="PRO_5005466119" description="DUF2846 domain-containing protein" evidence="1">
    <location>
        <begin position="19"/>
        <end position="195"/>
    </location>
</feature>
<evidence type="ECO:0000256" key="1">
    <source>
        <dbReference type="SAM" id="SignalP"/>
    </source>
</evidence>